<dbReference type="InterPro" id="IPR002023">
    <property type="entry name" value="NuoE-like"/>
</dbReference>
<dbReference type="eggNOG" id="COG1905">
    <property type="taxonomic scope" value="Bacteria"/>
</dbReference>
<sequence length="158" mass="17478">MCPNRLKENGFRELESYINSLDTKEEALITVLHKAQEIFGYLPKEVQEFIADKLNEPLARVYGVVSFYSFFTMIPKGDIAISVCLGTACFVRGAEKVLDEFQSRLGIKAGETSPDGKFSLDVLRCIGACGIAPVVLVNGKVYKKVEAGEVKNIVSEYM</sequence>
<keyword evidence="5 7" id="KW-0411">Iron-sulfur</keyword>
<dbReference type="PIRSF" id="PIRSF000216">
    <property type="entry name" value="NADH_DH_24kDa"/>
    <property type="match status" value="1"/>
</dbReference>
<dbReference type="Gene3D" id="3.40.30.10">
    <property type="entry name" value="Glutaredoxin"/>
    <property type="match status" value="1"/>
</dbReference>
<evidence type="ECO:0000256" key="4">
    <source>
        <dbReference type="ARBA" id="ARBA00023004"/>
    </source>
</evidence>
<evidence type="ECO:0000313" key="8">
    <source>
        <dbReference type="EMBL" id="ACZ10433.1"/>
    </source>
</evidence>
<keyword evidence="3 7" id="KW-0479">Metal-binding</keyword>
<keyword evidence="9" id="KW-1185">Reference proteome</keyword>
<evidence type="ECO:0000256" key="3">
    <source>
        <dbReference type="ARBA" id="ARBA00022723"/>
    </source>
</evidence>
<dbReference type="RefSeq" id="WP_012863015.1">
    <property type="nucleotide sequence ID" value="NC_013517.1"/>
</dbReference>
<evidence type="ECO:0000256" key="6">
    <source>
        <dbReference type="ARBA" id="ARBA00034078"/>
    </source>
</evidence>
<dbReference type="HOGENOM" id="CLU_054362_2_1_0"/>
<name>D1ARE7_SEBTE</name>
<keyword evidence="2 7" id="KW-0001">2Fe-2S</keyword>
<evidence type="ECO:0000256" key="5">
    <source>
        <dbReference type="ARBA" id="ARBA00023014"/>
    </source>
</evidence>
<feature type="binding site" evidence="7">
    <location>
        <position position="129"/>
    </location>
    <ligand>
        <name>[2Fe-2S] cluster</name>
        <dbReference type="ChEBI" id="CHEBI:190135"/>
    </ligand>
</feature>
<comment type="similarity">
    <text evidence="1">Belongs to the complex I 24 kDa subunit family.</text>
</comment>
<dbReference type="SUPFAM" id="SSF52833">
    <property type="entry name" value="Thioredoxin-like"/>
    <property type="match status" value="1"/>
</dbReference>
<dbReference type="KEGG" id="str:Sterm_3599"/>
<dbReference type="CDD" id="cd03064">
    <property type="entry name" value="TRX_Fd_NuoE"/>
    <property type="match status" value="1"/>
</dbReference>
<dbReference type="PANTHER" id="PTHR43342:SF2">
    <property type="entry name" value="POTENTIAL NAD-REDUCING HYDROGENASE SUBUNIT"/>
    <property type="match status" value="1"/>
</dbReference>
<evidence type="ECO:0000256" key="2">
    <source>
        <dbReference type="ARBA" id="ARBA00022714"/>
    </source>
</evidence>
<feature type="binding site" evidence="7">
    <location>
        <position position="89"/>
    </location>
    <ligand>
        <name>[2Fe-2S] cluster</name>
        <dbReference type="ChEBI" id="CHEBI:190135"/>
    </ligand>
</feature>
<dbReference type="EMBL" id="CP001739">
    <property type="protein sequence ID" value="ACZ10433.1"/>
    <property type="molecule type" value="Genomic_DNA"/>
</dbReference>
<dbReference type="AlphaFoldDB" id="D1ARE7"/>
<dbReference type="InterPro" id="IPR036249">
    <property type="entry name" value="Thioredoxin-like_sf"/>
</dbReference>
<proteinExistence type="inferred from homology"/>
<evidence type="ECO:0000313" key="9">
    <source>
        <dbReference type="Proteomes" id="UP000000845"/>
    </source>
</evidence>
<feature type="binding site" evidence="7">
    <location>
        <position position="84"/>
    </location>
    <ligand>
        <name>[2Fe-2S] cluster</name>
        <dbReference type="ChEBI" id="CHEBI:190135"/>
    </ligand>
</feature>
<evidence type="ECO:0000256" key="7">
    <source>
        <dbReference type="PIRSR" id="PIRSR000216-1"/>
    </source>
</evidence>
<dbReference type="GO" id="GO:0016491">
    <property type="term" value="F:oxidoreductase activity"/>
    <property type="evidence" value="ECO:0007669"/>
    <property type="project" value="InterPro"/>
</dbReference>
<keyword evidence="4 7" id="KW-0408">Iron</keyword>
<reference evidence="9" key="1">
    <citation type="submission" date="2009-09" db="EMBL/GenBank/DDBJ databases">
        <title>The complete chromosome of Sebaldella termitidis ATCC 33386.</title>
        <authorList>
            <consortium name="US DOE Joint Genome Institute (JGI-PGF)"/>
            <person name="Lucas S."/>
            <person name="Copeland A."/>
            <person name="Lapidus A."/>
            <person name="Glavina del Rio T."/>
            <person name="Dalin E."/>
            <person name="Tice H."/>
            <person name="Bruce D."/>
            <person name="Goodwin L."/>
            <person name="Pitluck S."/>
            <person name="Kyrpides N."/>
            <person name="Mavromatis K."/>
            <person name="Ivanova N."/>
            <person name="Mikhailova N."/>
            <person name="Sims D."/>
            <person name="Meincke L."/>
            <person name="Brettin T."/>
            <person name="Detter J.C."/>
            <person name="Han C."/>
            <person name="Larimer F."/>
            <person name="Land M."/>
            <person name="Hauser L."/>
            <person name="Markowitz V."/>
            <person name="Cheng J.F."/>
            <person name="Hugenholtz P."/>
            <person name="Woyke T."/>
            <person name="Wu D."/>
            <person name="Eisen J.A."/>
        </authorList>
    </citation>
    <scope>NUCLEOTIDE SEQUENCE [LARGE SCALE GENOMIC DNA]</scope>
    <source>
        <strain evidence="9">ATCC 33386 / NCTC 11300</strain>
    </source>
</reference>
<dbReference type="PANTHER" id="PTHR43342">
    <property type="entry name" value="NADH-QUINONE OXIDOREDUCTASE, E SUBUNIT"/>
    <property type="match status" value="1"/>
</dbReference>
<accession>D1ARE7</accession>
<dbReference type="Gene3D" id="1.10.10.1590">
    <property type="entry name" value="NADH-quinone oxidoreductase subunit E"/>
    <property type="match status" value="1"/>
</dbReference>
<dbReference type="STRING" id="526218.Sterm_3599"/>
<dbReference type="InterPro" id="IPR042128">
    <property type="entry name" value="NuoE_dom"/>
</dbReference>
<feature type="binding site" evidence="7">
    <location>
        <position position="125"/>
    </location>
    <ligand>
        <name>[2Fe-2S] cluster</name>
        <dbReference type="ChEBI" id="CHEBI:190135"/>
    </ligand>
</feature>
<reference evidence="8 9" key="2">
    <citation type="journal article" date="2010" name="Stand. Genomic Sci.">
        <title>Complete genome sequence of Sebaldella termitidis type strain (NCTC 11300).</title>
        <authorList>
            <person name="Harmon-Smith M."/>
            <person name="Celia L."/>
            <person name="Chertkov O."/>
            <person name="Lapidus A."/>
            <person name="Copeland A."/>
            <person name="Glavina Del Rio T."/>
            <person name="Nolan M."/>
            <person name="Lucas S."/>
            <person name="Tice H."/>
            <person name="Cheng J.F."/>
            <person name="Han C."/>
            <person name="Detter J.C."/>
            <person name="Bruce D."/>
            <person name="Goodwin L."/>
            <person name="Pitluck S."/>
            <person name="Pati A."/>
            <person name="Liolios K."/>
            <person name="Ivanova N."/>
            <person name="Mavromatis K."/>
            <person name="Mikhailova N."/>
            <person name="Chen A."/>
            <person name="Palaniappan K."/>
            <person name="Land M."/>
            <person name="Hauser L."/>
            <person name="Chang Y.J."/>
            <person name="Jeffries C.D."/>
            <person name="Brettin T."/>
            <person name="Goker M."/>
            <person name="Beck B."/>
            <person name="Bristow J."/>
            <person name="Eisen J.A."/>
            <person name="Markowitz V."/>
            <person name="Hugenholtz P."/>
            <person name="Kyrpides N.C."/>
            <person name="Klenk H.P."/>
            <person name="Chen F."/>
        </authorList>
    </citation>
    <scope>NUCLEOTIDE SEQUENCE [LARGE SCALE GENOMIC DNA]</scope>
    <source>
        <strain evidence="9">ATCC 33386 / NCTC 11300</strain>
    </source>
</reference>
<dbReference type="GO" id="GO:0046872">
    <property type="term" value="F:metal ion binding"/>
    <property type="evidence" value="ECO:0007669"/>
    <property type="project" value="UniProtKB-KW"/>
</dbReference>
<protein>
    <submittedName>
        <fullName evidence="8">NADH dehydrogenase (Ubiquinone) 24 kDa subunit</fullName>
    </submittedName>
</protein>
<dbReference type="InterPro" id="IPR028431">
    <property type="entry name" value="NADP_DH_HndA-like"/>
</dbReference>
<dbReference type="Proteomes" id="UP000000845">
    <property type="component" value="Chromosome"/>
</dbReference>
<evidence type="ECO:0000256" key="1">
    <source>
        <dbReference type="ARBA" id="ARBA00010643"/>
    </source>
</evidence>
<dbReference type="GO" id="GO:0051537">
    <property type="term" value="F:2 iron, 2 sulfur cluster binding"/>
    <property type="evidence" value="ECO:0007669"/>
    <property type="project" value="UniProtKB-KW"/>
</dbReference>
<gene>
    <name evidence="8" type="ordered locus">Sterm_3599</name>
</gene>
<comment type="cofactor">
    <cofactor evidence="6">
        <name>[2Fe-2S] cluster</name>
        <dbReference type="ChEBI" id="CHEBI:190135"/>
    </cofactor>
</comment>
<comment type="cofactor">
    <cofactor evidence="7">
        <name>[2Fe-2S] cluster</name>
        <dbReference type="ChEBI" id="CHEBI:190135"/>
    </cofactor>
    <text evidence="7">Binds 1 [2Fe-2S] cluster.</text>
</comment>
<dbReference type="Pfam" id="PF01257">
    <property type="entry name" value="2Fe-2S_thioredx"/>
    <property type="match status" value="1"/>
</dbReference>
<organism evidence="8 9">
    <name type="scientific">Sebaldella termitidis (strain ATCC 33386 / NCTC 11300)</name>
    <dbReference type="NCBI Taxonomy" id="526218"/>
    <lineage>
        <taxon>Bacteria</taxon>
        <taxon>Fusobacteriati</taxon>
        <taxon>Fusobacteriota</taxon>
        <taxon>Fusobacteriia</taxon>
        <taxon>Fusobacteriales</taxon>
        <taxon>Leptotrichiaceae</taxon>
        <taxon>Sebaldella</taxon>
    </lineage>
</organism>
<dbReference type="InterPro" id="IPR041921">
    <property type="entry name" value="NuoE_N"/>
</dbReference>